<dbReference type="InterPro" id="IPR050832">
    <property type="entry name" value="Bact_Acetyltransf"/>
</dbReference>
<keyword evidence="4" id="KW-0689">Ribosomal protein</keyword>
<dbReference type="PANTHER" id="PTHR43877">
    <property type="entry name" value="AMINOALKYLPHOSPHONATE N-ACETYLTRANSFERASE-RELATED-RELATED"/>
    <property type="match status" value="1"/>
</dbReference>
<protein>
    <submittedName>
        <fullName evidence="4">Ribosomal protein S18 acetylase RimI-like enzyme</fullName>
    </submittedName>
</protein>
<dbReference type="Gene3D" id="3.40.630.30">
    <property type="match status" value="1"/>
</dbReference>
<proteinExistence type="predicted"/>
<dbReference type="EMBL" id="QLMA01000008">
    <property type="protein sequence ID" value="RAJ76585.1"/>
    <property type="molecule type" value="Genomic_DNA"/>
</dbReference>
<dbReference type="Proteomes" id="UP000249819">
    <property type="component" value="Unassembled WGS sequence"/>
</dbReference>
<dbReference type="CDD" id="cd04301">
    <property type="entry name" value="NAT_SF"/>
    <property type="match status" value="1"/>
</dbReference>
<dbReference type="InterPro" id="IPR000182">
    <property type="entry name" value="GNAT_dom"/>
</dbReference>
<evidence type="ECO:0000313" key="5">
    <source>
        <dbReference type="Proteomes" id="UP000249819"/>
    </source>
</evidence>
<evidence type="ECO:0000256" key="2">
    <source>
        <dbReference type="ARBA" id="ARBA00023315"/>
    </source>
</evidence>
<keyword evidence="1" id="KW-0808">Transferase</keyword>
<feature type="domain" description="N-acetyltransferase" evidence="3">
    <location>
        <begin position="1"/>
        <end position="142"/>
    </location>
</feature>
<organism evidence="4 5">
    <name type="scientific">Chitinophaga dinghuensis</name>
    <dbReference type="NCBI Taxonomy" id="1539050"/>
    <lineage>
        <taxon>Bacteria</taxon>
        <taxon>Pseudomonadati</taxon>
        <taxon>Bacteroidota</taxon>
        <taxon>Chitinophagia</taxon>
        <taxon>Chitinophagales</taxon>
        <taxon>Chitinophagaceae</taxon>
        <taxon>Chitinophaga</taxon>
    </lineage>
</organism>
<dbReference type="RefSeq" id="WP_111594311.1">
    <property type="nucleotide sequence ID" value="NZ_QLMA01000008.1"/>
</dbReference>
<accession>A0A327VMK4</accession>
<keyword evidence="2" id="KW-0012">Acyltransferase</keyword>
<dbReference type="Pfam" id="PF13508">
    <property type="entry name" value="Acetyltransf_7"/>
    <property type="match status" value="1"/>
</dbReference>
<gene>
    <name evidence="4" type="ORF">CLV59_108104</name>
</gene>
<evidence type="ECO:0000313" key="4">
    <source>
        <dbReference type="EMBL" id="RAJ76585.1"/>
    </source>
</evidence>
<dbReference type="PROSITE" id="PS51186">
    <property type="entry name" value="GNAT"/>
    <property type="match status" value="1"/>
</dbReference>
<sequence>MIIRAAVPADIPQIQFVRNAVKENTLSDPSLVTDKDCEAFITQRGKGWICEIGDQIIGFSIVDLQDNNIWALFVHPDFDKQGIGRRLHDVMLDWYFMQTQDPVWLGTSPNTRAATFYRKSGWKETGMHGKGEIKFEMTFAEWQHMKKTKHQ</sequence>
<evidence type="ECO:0000259" key="3">
    <source>
        <dbReference type="PROSITE" id="PS51186"/>
    </source>
</evidence>
<dbReference type="InterPro" id="IPR016181">
    <property type="entry name" value="Acyl_CoA_acyltransferase"/>
</dbReference>
<dbReference type="GO" id="GO:0005840">
    <property type="term" value="C:ribosome"/>
    <property type="evidence" value="ECO:0007669"/>
    <property type="project" value="UniProtKB-KW"/>
</dbReference>
<evidence type="ECO:0000256" key="1">
    <source>
        <dbReference type="ARBA" id="ARBA00022679"/>
    </source>
</evidence>
<keyword evidence="4" id="KW-0687">Ribonucleoprotein</keyword>
<dbReference type="SUPFAM" id="SSF55729">
    <property type="entry name" value="Acyl-CoA N-acyltransferases (Nat)"/>
    <property type="match status" value="1"/>
</dbReference>
<dbReference type="OrthoDB" id="7356080at2"/>
<keyword evidence="5" id="KW-1185">Reference proteome</keyword>
<name>A0A327VMK4_9BACT</name>
<dbReference type="AlphaFoldDB" id="A0A327VMK4"/>
<reference evidence="4 5" key="1">
    <citation type="submission" date="2018-06" db="EMBL/GenBank/DDBJ databases">
        <title>Genomic Encyclopedia of Archaeal and Bacterial Type Strains, Phase II (KMG-II): from individual species to whole genera.</title>
        <authorList>
            <person name="Goeker M."/>
        </authorList>
    </citation>
    <scope>NUCLEOTIDE SEQUENCE [LARGE SCALE GENOMIC DNA]</scope>
    <source>
        <strain evidence="4 5">DSM 29821</strain>
    </source>
</reference>
<comment type="caution">
    <text evidence="4">The sequence shown here is derived from an EMBL/GenBank/DDBJ whole genome shotgun (WGS) entry which is preliminary data.</text>
</comment>
<dbReference type="GO" id="GO:0016747">
    <property type="term" value="F:acyltransferase activity, transferring groups other than amino-acyl groups"/>
    <property type="evidence" value="ECO:0007669"/>
    <property type="project" value="InterPro"/>
</dbReference>